<dbReference type="OrthoDB" id="9795306at2"/>
<dbReference type="KEGG" id="lao:AOX59_06395"/>
<dbReference type="AlphaFoldDB" id="A0A0U4FCT9"/>
<organism evidence="2 3">
    <name type="scientific">Lentibacillus amyloliquefaciens</name>
    <dbReference type="NCBI Taxonomy" id="1472767"/>
    <lineage>
        <taxon>Bacteria</taxon>
        <taxon>Bacillati</taxon>
        <taxon>Bacillota</taxon>
        <taxon>Bacilli</taxon>
        <taxon>Bacillales</taxon>
        <taxon>Bacillaceae</taxon>
        <taxon>Lentibacillus</taxon>
    </lineage>
</organism>
<gene>
    <name evidence="2" type="ORF">AOX59_06395</name>
</gene>
<dbReference type="RefSeq" id="WP_068443457.1">
    <property type="nucleotide sequence ID" value="NZ_CP013862.1"/>
</dbReference>
<dbReference type="InterPro" id="IPR029068">
    <property type="entry name" value="Glyas_Bleomycin-R_OHBP_Dase"/>
</dbReference>
<keyword evidence="3" id="KW-1185">Reference proteome</keyword>
<evidence type="ECO:0000313" key="3">
    <source>
        <dbReference type="Proteomes" id="UP000050331"/>
    </source>
</evidence>
<dbReference type="InterPro" id="IPR028973">
    <property type="entry name" value="PhnB-like"/>
</dbReference>
<evidence type="ECO:0000313" key="2">
    <source>
        <dbReference type="EMBL" id="ALX48269.1"/>
    </source>
</evidence>
<dbReference type="PANTHER" id="PTHR33990">
    <property type="entry name" value="PROTEIN YJDN-RELATED"/>
    <property type="match status" value="1"/>
</dbReference>
<sequence length="138" mass="15254">MTKQLTPFLVMPGNAKEAIQFYKRVLDAEELILSKFSDMPEPEQISEEIKDRVAFSILKIGESKLMISDSAGSTIRSGNLNTICIETSDAEESKRIYDGLKEDGNVNHALSETPFSPAFANLTDKFGVSFQILTKSTS</sequence>
<proteinExistence type="predicted"/>
<dbReference type="STRING" id="1472767.AOX59_06395"/>
<name>A0A0U4FCT9_9BACI</name>
<protein>
    <recommendedName>
        <fullName evidence="1">PhnB-like domain-containing protein</fullName>
    </recommendedName>
</protein>
<feature type="domain" description="PhnB-like" evidence="1">
    <location>
        <begin position="4"/>
        <end position="132"/>
    </location>
</feature>
<accession>A0A0U4FCT9</accession>
<dbReference type="Gene3D" id="3.10.180.10">
    <property type="entry name" value="2,3-Dihydroxybiphenyl 1,2-Dioxygenase, domain 1"/>
    <property type="match status" value="1"/>
</dbReference>
<reference evidence="2 3" key="1">
    <citation type="submission" date="2016-01" db="EMBL/GenBank/DDBJ databases">
        <title>Complete genome sequence of strain Lentibacillus amyloliquefaciens LAM0015T isolated from saline sediment.</title>
        <authorList>
            <person name="Wang J.-L."/>
            <person name="He M.-X."/>
        </authorList>
    </citation>
    <scope>NUCLEOTIDE SEQUENCE [LARGE SCALE GENOMIC DNA]</scope>
    <source>
        <strain evidence="2 3">LAM0015</strain>
    </source>
</reference>
<dbReference type="EMBL" id="CP013862">
    <property type="protein sequence ID" value="ALX48269.1"/>
    <property type="molecule type" value="Genomic_DNA"/>
</dbReference>
<dbReference type="PANTHER" id="PTHR33990:SF1">
    <property type="entry name" value="PROTEIN YJDN"/>
    <property type="match status" value="1"/>
</dbReference>
<dbReference type="Pfam" id="PF06983">
    <property type="entry name" value="3-dmu-9_3-mt"/>
    <property type="match status" value="1"/>
</dbReference>
<dbReference type="SUPFAM" id="SSF54593">
    <property type="entry name" value="Glyoxalase/Bleomycin resistance protein/Dihydroxybiphenyl dioxygenase"/>
    <property type="match status" value="1"/>
</dbReference>
<dbReference type="CDD" id="cd06588">
    <property type="entry name" value="PhnB_like"/>
    <property type="match status" value="1"/>
</dbReference>
<evidence type="ECO:0000259" key="1">
    <source>
        <dbReference type="Pfam" id="PF06983"/>
    </source>
</evidence>
<dbReference type="Proteomes" id="UP000050331">
    <property type="component" value="Chromosome"/>
</dbReference>